<protein>
    <submittedName>
        <fullName evidence="1">Uncharacterized protein</fullName>
    </submittedName>
</protein>
<comment type="caution">
    <text evidence="1">The sequence shown here is derived from an EMBL/GenBank/DDBJ whole genome shotgun (WGS) entry which is preliminary data.</text>
</comment>
<proteinExistence type="predicted"/>
<dbReference type="EMBL" id="JAYFUL010000061">
    <property type="protein sequence ID" value="MEA5260616.1"/>
    <property type="molecule type" value="Genomic_DNA"/>
</dbReference>
<evidence type="ECO:0000313" key="2">
    <source>
        <dbReference type="Proteomes" id="UP001304671"/>
    </source>
</evidence>
<gene>
    <name evidence="1" type="ORF">VB264_22655</name>
</gene>
<dbReference type="InterPro" id="IPR032675">
    <property type="entry name" value="LRR_dom_sf"/>
</dbReference>
<dbReference type="Proteomes" id="UP001304671">
    <property type="component" value="Unassembled WGS sequence"/>
</dbReference>
<keyword evidence="2" id="KW-1185">Reference proteome</keyword>
<name>A0ABU5QWB4_9BACT</name>
<dbReference type="Gene3D" id="3.80.10.10">
    <property type="entry name" value="Ribonuclease Inhibitor"/>
    <property type="match status" value="1"/>
</dbReference>
<organism evidence="1 2">
    <name type="scientific">Arcicella aquatica</name>
    <dbReference type="NCBI Taxonomy" id="217141"/>
    <lineage>
        <taxon>Bacteria</taxon>
        <taxon>Pseudomonadati</taxon>
        <taxon>Bacteroidota</taxon>
        <taxon>Cytophagia</taxon>
        <taxon>Cytophagales</taxon>
        <taxon>Flectobacillaceae</taxon>
        <taxon>Arcicella</taxon>
    </lineage>
</organism>
<dbReference type="RefSeq" id="WP_323253297.1">
    <property type="nucleotide sequence ID" value="NZ_JAYFUL010000061.1"/>
</dbReference>
<evidence type="ECO:0000313" key="1">
    <source>
        <dbReference type="EMBL" id="MEA5260616.1"/>
    </source>
</evidence>
<sequence length="118" mass="13389">MVRYFDKDIKDIDTLKFINAGECPKTLSGIEHFTNLKYLQVYSVVMPTLDLSHNTSLRYVDCSGAYIAVAGGMYRVLKTLNLGDNKEIETLITDYTYLKNFPISQYPTIKKTSCIACL</sequence>
<accession>A0ABU5QWB4</accession>
<reference evidence="1 2" key="1">
    <citation type="submission" date="2023-12" db="EMBL/GenBank/DDBJ databases">
        <title>Novel species of the genus Arcicella isolated from rivers.</title>
        <authorList>
            <person name="Lu H."/>
        </authorList>
    </citation>
    <scope>NUCLEOTIDE SEQUENCE [LARGE SCALE GENOMIC DNA]</scope>
    <source>
        <strain evidence="1 2">LMG 21963</strain>
    </source>
</reference>